<dbReference type="AlphaFoldDB" id="A0A0A8YAP7"/>
<evidence type="ECO:0000313" key="1">
    <source>
        <dbReference type="EMBL" id="JAD23004.1"/>
    </source>
</evidence>
<dbReference type="EMBL" id="GBRH01274891">
    <property type="protein sequence ID" value="JAD23004.1"/>
    <property type="molecule type" value="Transcribed_RNA"/>
</dbReference>
<name>A0A0A8YAP7_ARUDO</name>
<accession>A0A0A8YAP7</accession>
<proteinExistence type="predicted"/>
<organism evidence="1">
    <name type="scientific">Arundo donax</name>
    <name type="common">Giant reed</name>
    <name type="synonym">Donax arundinaceus</name>
    <dbReference type="NCBI Taxonomy" id="35708"/>
    <lineage>
        <taxon>Eukaryota</taxon>
        <taxon>Viridiplantae</taxon>
        <taxon>Streptophyta</taxon>
        <taxon>Embryophyta</taxon>
        <taxon>Tracheophyta</taxon>
        <taxon>Spermatophyta</taxon>
        <taxon>Magnoliopsida</taxon>
        <taxon>Liliopsida</taxon>
        <taxon>Poales</taxon>
        <taxon>Poaceae</taxon>
        <taxon>PACMAD clade</taxon>
        <taxon>Arundinoideae</taxon>
        <taxon>Arundineae</taxon>
        <taxon>Arundo</taxon>
    </lineage>
</organism>
<reference evidence="1" key="2">
    <citation type="journal article" date="2015" name="Data Brief">
        <title>Shoot transcriptome of the giant reed, Arundo donax.</title>
        <authorList>
            <person name="Barrero R.A."/>
            <person name="Guerrero F.D."/>
            <person name="Moolhuijzen P."/>
            <person name="Goolsby J.A."/>
            <person name="Tidwell J."/>
            <person name="Bellgard S.E."/>
            <person name="Bellgard M.I."/>
        </authorList>
    </citation>
    <scope>NUCLEOTIDE SEQUENCE</scope>
    <source>
        <tissue evidence="1">Shoot tissue taken approximately 20 cm above the soil surface</tissue>
    </source>
</reference>
<reference evidence="1" key="1">
    <citation type="submission" date="2014-09" db="EMBL/GenBank/DDBJ databases">
        <authorList>
            <person name="Magalhaes I.L.F."/>
            <person name="Oliveira U."/>
            <person name="Santos F.R."/>
            <person name="Vidigal T.H.D.A."/>
            <person name="Brescovit A.D."/>
            <person name="Santos A.J."/>
        </authorList>
    </citation>
    <scope>NUCLEOTIDE SEQUENCE</scope>
    <source>
        <tissue evidence="1">Shoot tissue taken approximately 20 cm above the soil surface</tissue>
    </source>
</reference>
<protein>
    <submittedName>
        <fullName evidence="1">Uncharacterized protein</fullName>
    </submittedName>
</protein>
<sequence length="136" mass="13202">MPFCLMVPNFLNSSSSSVSVAFKGRFLTYIACASASGSWILLFSGLELKGGASVTGVGAGACFSGLGGAGLAGGAGAGNGTSFMTFTIEAYDFFGTSSCDTGVTVVATTAATLFETSFITSGTGCSSSTASSGGGL</sequence>